<dbReference type="FunFam" id="2.40.30.10:FF:000014">
    <property type="entry name" value="Probable GTP-binding protein 1"/>
    <property type="match status" value="1"/>
</dbReference>
<organism evidence="5 6">
    <name type="scientific">Conidiobolus coronatus (strain ATCC 28846 / CBS 209.66 / NRRL 28638)</name>
    <name type="common">Delacroixia coronata</name>
    <dbReference type="NCBI Taxonomy" id="796925"/>
    <lineage>
        <taxon>Eukaryota</taxon>
        <taxon>Fungi</taxon>
        <taxon>Fungi incertae sedis</taxon>
        <taxon>Zoopagomycota</taxon>
        <taxon>Entomophthoromycotina</taxon>
        <taxon>Entomophthoromycetes</taxon>
        <taxon>Entomophthorales</taxon>
        <taxon>Ancylistaceae</taxon>
        <taxon>Conidiobolus</taxon>
    </lineage>
</organism>
<dbReference type="PANTHER" id="PTHR43721:SF9">
    <property type="entry name" value="GTP-BINDING PROTEIN 1"/>
    <property type="match status" value="1"/>
</dbReference>
<dbReference type="SUPFAM" id="SSF50447">
    <property type="entry name" value="Translation proteins"/>
    <property type="match status" value="1"/>
</dbReference>
<gene>
    <name evidence="5" type="ORF">CONCODRAFT_21663</name>
</gene>
<dbReference type="GO" id="GO:0003746">
    <property type="term" value="F:translation elongation factor activity"/>
    <property type="evidence" value="ECO:0007669"/>
    <property type="project" value="TreeGrafter"/>
</dbReference>
<dbReference type="OrthoDB" id="248233at2759"/>
<dbReference type="EMBL" id="KQ964451">
    <property type="protein sequence ID" value="KXN72506.1"/>
    <property type="molecule type" value="Genomic_DNA"/>
</dbReference>
<dbReference type="Gene3D" id="3.40.50.300">
    <property type="entry name" value="P-loop containing nucleotide triphosphate hydrolases"/>
    <property type="match status" value="1"/>
</dbReference>
<evidence type="ECO:0000256" key="2">
    <source>
        <dbReference type="ARBA" id="ARBA00022741"/>
    </source>
</evidence>
<feature type="non-terminal residue" evidence="5">
    <location>
        <position position="341"/>
    </location>
</feature>
<evidence type="ECO:0000256" key="3">
    <source>
        <dbReference type="ARBA" id="ARBA00023134"/>
    </source>
</evidence>
<dbReference type="CDD" id="cd03708">
    <property type="entry name" value="GTPBP_III"/>
    <property type="match status" value="1"/>
</dbReference>
<comment type="similarity">
    <text evidence="1">Belongs to the TRAFAC class translation factor GTPase superfamily. Classic translation factor GTPase family. EF-Tu/EF-1A subfamily.</text>
</comment>
<evidence type="ECO:0000313" key="5">
    <source>
        <dbReference type="EMBL" id="KXN72506.1"/>
    </source>
</evidence>
<dbReference type="PANTHER" id="PTHR43721">
    <property type="entry name" value="ELONGATION FACTOR TU-RELATED"/>
    <property type="match status" value="1"/>
</dbReference>
<feature type="domain" description="Tr-type G" evidence="4">
    <location>
        <begin position="1"/>
        <end position="160"/>
    </location>
</feature>
<dbReference type="GO" id="GO:0005525">
    <property type="term" value="F:GTP binding"/>
    <property type="evidence" value="ECO:0007669"/>
    <property type="project" value="UniProtKB-KW"/>
</dbReference>
<dbReference type="CDD" id="cd03694">
    <property type="entry name" value="GTPBP_II"/>
    <property type="match status" value="1"/>
</dbReference>
<dbReference type="InterPro" id="IPR009000">
    <property type="entry name" value="Transl_B-barrel_sf"/>
</dbReference>
<dbReference type="InterPro" id="IPR009001">
    <property type="entry name" value="Transl_elong_EF1A/Init_IF2_C"/>
</dbReference>
<evidence type="ECO:0000256" key="1">
    <source>
        <dbReference type="ARBA" id="ARBA00007249"/>
    </source>
</evidence>
<proteinExistence type="inferred from homology"/>
<feature type="non-terminal residue" evidence="5">
    <location>
        <position position="1"/>
    </location>
</feature>
<dbReference type="STRING" id="796925.A0A137PBY9"/>
<dbReference type="SUPFAM" id="SSF52540">
    <property type="entry name" value="P-loop containing nucleoside triphosphate hydrolases"/>
    <property type="match status" value="1"/>
</dbReference>
<protein>
    <recommendedName>
        <fullName evidence="4">Tr-type G domain-containing protein</fullName>
    </recommendedName>
</protein>
<dbReference type="Pfam" id="PF03144">
    <property type="entry name" value="GTP_EFTU_D2"/>
    <property type="match status" value="1"/>
</dbReference>
<dbReference type="OMA" id="FRFIQRP"/>
<dbReference type="PROSITE" id="PS51722">
    <property type="entry name" value="G_TR_2"/>
    <property type="match status" value="1"/>
</dbReference>
<reference evidence="5 6" key="1">
    <citation type="journal article" date="2015" name="Genome Biol. Evol.">
        <title>Phylogenomic analyses indicate that early fungi evolved digesting cell walls of algal ancestors of land plants.</title>
        <authorList>
            <person name="Chang Y."/>
            <person name="Wang S."/>
            <person name="Sekimoto S."/>
            <person name="Aerts A.L."/>
            <person name="Choi C."/>
            <person name="Clum A."/>
            <person name="LaButti K.M."/>
            <person name="Lindquist E.A."/>
            <person name="Yee Ngan C."/>
            <person name="Ohm R.A."/>
            <person name="Salamov A.A."/>
            <person name="Grigoriev I.V."/>
            <person name="Spatafora J.W."/>
            <person name="Berbee M.L."/>
        </authorList>
    </citation>
    <scope>NUCLEOTIDE SEQUENCE [LARGE SCALE GENOMIC DNA]</scope>
    <source>
        <strain evidence="5 6">NRRL 28638</strain>
    </source>
</reference>
<evidence type="ECO:0000313" key="6">
    <source>
        <dbReference type="Proteomes" id="UP000070444"/>
    </source>
</evidence>
<dbReference type="InterPro" id="IPR050055">
    <property type="entry name" value="EF-Tu_GTPase"/>
</dbReference>
<name>A0A137PBY9_CONC2</name>
<dbReference type="SUPFAM" id="SSF50465">
    <property type="entry name" value="EF-Tu/eEF-1alpha/eIF2-gamma C-terminal domain"/>
    <property type="match status" value="1"/>
</dbReference>
<dbReference type="Gene3D" id="2.40.30.10">
    <property type="entry name" value="Translation factors"/>
    <property type="match status" value="1"/>
</dbReference>
<dbReference type="InterPro" id="IPR027417">
    <property type="entry name" value="P-loop_NTPase"/>
</dbReference>
<evidence type="ECO:0000259" key="4">
    <source>
        <dbReference type="PROSITE" id="PS51722"/>
    </source>
</evidence>
<keyword evidence="3" id="KW-0342">GTP-binding</keyword>
<dbReference type="Pfam" id="PF00009">
    <property type="entry name" value="GTP_EFTU"/>
    <property type="match status" value="1"/>
</dbReference>
<dbReference type="InterPro" id="IPR004161">
    <property type="entry name" value="EFTu-like_2"/>
</dbReference>
<dbReference type="InterPro" id="IPR000795">
    <property type="entry name" value="T_Tr_GTP-bd_dom"/>
</dbReference>
<keyword evidence="6" id="KW-1185">Reference proteome</keyword>
<sequence length="341" mass="37554">TDQRKLSWEDICQSASKVLSFIDLAGHERYLKTTMFGIAGCAPNFAMLMIGSNAGIIGMTKEHLGLALALSVPVLVVVTKIDMCPPNILEQTLTQLTKILKSSGCRKIPIFVKNMEEVVVTAGNFVSDRVCPIFQISNVTGEGLDLLKQFLNLLPFTGNYDDKLPVQFQITDTFSVPFVGTVVSGVMSSGTVHVGDQLMIGPDSLGHFNLTTVKSIHRKRINVPVARAGQSTSFALKKIKRKDIRKGMVMLSKDLDPPPQACYTFEAEVLVLNHSTTIGRKYQAMVHCGPIRQTARILNMDRDVLRTGDRATVIFQFLVRPEYIIPGTKLIFREGKTKGIG</sequence>
<keyword evidence="2" id="KW-0547">Nucleotide-binding</keyword>
<accession>A0A137PBY9</accession>
<dbReference type="AlphaFoldDB" id="A0A137PBY9"/>
<dbReference type="GO" id="GO:0003924">
    <property type="term" value="F:GTPase activity"/>
    <property type="evidence" value="ECO:0007669"/>
    <property type="project" value="InterPro"/>
</dbReference>
<dbReference type="Proteomes" id="UP000070444">
    <property type="component" value="Unassembled WGS sequence"/>
</dbReference>